<name>A0AC60PF30_IXOPE</name>
<keyword evidence="2" id="KW-1185">Reference proteome</keyword>
<dbReference type="Proteomes" id="UP000805193">
    <property type="component" value="Unassembled WGS sequence"/>
</dbReference>
<sequence>MADRRLREKKKLLQSGTLNSVAMLSGSNKIVPAAPAANAPKSQIAMAPPPVPTLQKRYIIGFEQAGFPDWTEMEFASPIPRFTACLVCGSIASEMLWSRCWHVFCPLCAALLTRDDESLPCPFDGVQTNAAALHRDKIAIEVLLAFRVFCPNRSLGCDHIGPMEKLRDHTRLCGFYDIRCQICGTWLKRFQLREHATQGCALPEDTLVGRRIHGVVNGHLYPDIERMVAVEEAAVTARGAGERPSKLSVIFNGNSQEYDVLSMISAMKEMCREYEGFKNAFNGVRETVDIHVEQMRADVEALEEKLQTEQRHWRDDLLSDVRFVRDVLGTRSFDWQISPYSKLKRPAIRKKVLLKSEGFYIGYQGYHVALSGSFLKNPTDGKIYVNVFVHLLKGIFDSVLSWPYRKLTSVKLLNQTDDGMDKVVTFDPCEACEDEKDSFQRPKGPRNGAQVFGEWRHHGPRAMRALPPTSGSAYSPVSGEKGILVVESSPGEAEFLR</sequence>
<protein>
    <submittedName>
        <fullName evidence="1">Uncharacterized protein</fullName>
    </submittedName>
</protein>
<organism evidence="1 2">
    <name type="scientific">Ixodes persulcatus</name>
    <name type="common">Taiga tick</name>
    <dbReference type="NCBI Taxonomy" id="34615"/>
    <lineage>
        <taxon>Eukaryota</taxon>
        <taxon>Metazoa</taxon>
        <taxon>Ecdysozoa</taxon>
        <taxon>Arthropoda</taxon>
        <taxon>Chelicerata</taxon>
        <taxon>Arachnida</taxon>
        <taxon>Acari</taxon>
        <taxon>Parasitiformes</taxon>
        <taxon>Ixodida</taxon>
        <taxon>Ixodoidea</taxon>
        <taxon>Ixodidae</taxon>
        <taxon>Ixodinae</taxon>
        <taxon>Ixodes</taxon>
    </lineage>
</organism>
<comment type="caution">
    <text evidence="1">The sequence shown here is derived from an EMBL/GenBank/DDBJ whole genome shotgun (WGS) entry which is preliminary data.</text>
</comment>
<accession>A0AC60PF30</accession>
<evidence type="ECO:0000313" key="2">
    <source>
        <dbReference type="Proteomes" id="UP000805193"/>
    </source>
</evidence>
<evidence type="ECO:0000313" key="1">
    <source>
        <dbReference type="EMBL" id="KAG0418577.1"/>
    </source>
</evidence>
<gene>
    <name evidence="1" type="ORF">HPB47_004727</name>
</gene>
<reference evidence="1 2" key="1">
    <citation type="journal article" date="2020" name="Cell">
        <title>Large-Scale Comparative Analyses of Tick Genomes Elucidate Their Genetic Diversity and Vector Capacities.</title>
        <authorList>
            <consortium name="Tick Genome and Microbiome Consortium (TIGMIC)"/>
            <person name="Jia N."/>
            <person name="Wang J."/>
            <person name="Shi W."/>
            <person name="Du L."/>
            <person name="Sun Y."/>
            <person name="Zhan W."/>
            <person name="Jiang J.F."/>
            <person name="Wang Q."/>
            <person name="Zhang B."/>
            <person name="Ji P."/>
            <person name="Bell-Sakyi L."/>
            <person name="Cui X.M."/>
            <person name="Yuan T.T."/>
            <person name="Jiang B.G."/>
            <person name="Yang W.F."/>
            <person name="Lam T.T."/>
            <person name="Chang Q.C."/>
            <person name="Ding S.J."/>
            <person name="Wang X.J."/>
            <person name="Zhu J.G."/>
            <person name="Ruan X.D."/>
            <person name="Zhao L."/>
            <person name="Wei J.T."/>
            <person name="Ye R.Z."/>
            <person name="Que T.C."/>
            <person name="Du C.H."/>
            <person name="Zhou Y.H."/>
            <person name="Cheng J.X."/>
            <person name="Dai P.F."/>
            <person name="Guo W.B."/>
            <person name="Han X.H."/>
            <person name="Huang E.J."/>
            <person name="Li L.F."/>
            <person name="Wei W."/>
            <person name="Gao Y.C."/>
            <person name="Liu J.Z."/>
            <person name="Shao H.Z."/>
            <person name="Wang X."/>
            <person name="Wang C.C."/>
            <person name="Yang T.C."/>
            <person name="Huo Q.B."/>
            <person name="Li W."/>
            <person name="Chen H.Y."/>
            <person name="Chen S.E."/>
            <person name="Zhou L.G."/>
            <person name="Ni X.B."/>
            <person name="Tian J.H."/>
            <person name="Sheng Y."/>
            <person name="Liu T."/>
            <person name="Pan Y.S."/>
            <person name="Xia L.Y."/>
            <person name="Li J."/>
            <person name="Zhao F."/>
            <person name="Cao W.C."/>
        </authorList>
    </citation>
    <scope>NUCLEOTIDE SEQUENCE [LARGE SCALE GENOMIC DNA]</scope>
    <source>
        <strain evidence="1">Iper-2018</strain>
    </source>
</reference>
<dbReference type="EMBL" id="JABSTQ010010727">
    <property type="protein sequence ID" value="KAG0418577.1"/>
    <property type="molecule type" value="Genomic_DNA"/>
</dbReference>
<proteinExistence type="predicted"/>